<evidence type="ECO:0000313" key="2">
    <source>
        <dbReference type="EMBL" id="KAF1046346.1"/>
    </source>
</evidence>
<dbReference type="Proteomes" id="UP000462435">
    <property type="component" value="Unassembled WGS sequence"/>
</dbReference>
<comment type="caution">
    <text evidence="2">The sequence shown here is derived from an EMBL/GenBank/DDBJ whole genome shotgun (WGS) entry which is preliminary data.</text>
</comment>
<organism evidence="2 3">
    <name type="scientific">Herbaspirillum frisingense</name>
    <dbReference type="NCBI Taxonomy" id="92645"/>
    <lineage>
        <taxon>Bacteria</taxon>
        <taxon>Pseudomonadati</taxon>
        <taxon>Pseudomonadota</taxon>
        <taxon>Betaproteobacteria</taxon>
        <taxon>Burkholderiales</taxon>
        <taxon>Oxalobacteraceae</taxon>
        <taxon>Herbaspirillum</taxon>
    </lineage>
</organism>
<dbReference type="Pfam" id="PF12728">
    <property type="entry name" value="HTH_17"/>
    <property type="match status" value="1"/>
</dbReference>
<proteinExistence type="predicted"/>
<evidence type="ECO:0000259" key="1">
    <source>
        <dbReference type="Pfam" id="PF12728"/>
    </source>
</evidence>
<feature type="domain" description="Helix-turn-helix" evidence="1">
    <location>
        <begin position="16"/>
        <end position="65"/>
    </location>
</feature>
<sequence length="69" mass="7398">MKIISQTPQDDGAVVYRINVAQAKLGVSRATIYRMVDAGTLELVKISARASAITAASIKALVEKNKVRP</sequence>
<reference evidence="3" key="1">
    <citation type="journal article" date="2020" name="MBio">
        <title>Horizontal gene transfer to a defensive symbiont with a reduced genome amongst a multipartite beetle microbiome.</title>
        <authorList>
            <person name="Waterworth S.C."/>
            <person name="Florez L.V."/>
            <person name="Rees E.R."/>
            <person name="Hertweck C."/>
            <person name="Kaltenpoth M."/>
            <person name="Kwan J.C."/>
        </authorList>
    </citation>
    <scope>NUCLEOTIDE SEQUENCE [LARGE SCALE GENOMIC DNA]</scope>
</reference>
<dbReference type="EMBL" id="WNDX01000021">
    <property type="protein sequence ID" value="KAF1046346.1"/>
    <property type="molecule type" value="Genomic_DNA"/>
</dbReference>
<name>A0A7V8JV53_9BURK</name>
<accession>A0A7V8JV53</accession>
<gene>
    <name evidence="2" type="ORF">GAK35_01031</name>
</gene>
<dbReference type="AlphaFoldDB" id="A0A7V8JV53"/>
<dbReference type="InterPro" id="IPR041657">
    <property type="entry name" value="HTH_17"/>
</dbReference>
<evidence type="ECO:0000313" key="3">
    <source>
        <dbReference type="Proteomes" id="UP000462435"/>
    </source>
</evidence>
<protein>
    <recommendedName>
        <fullName evidence="1">Helix-turn-helix domain-containing protein</fullName>
    </recommendedName>
</protein>